<evidence type="ECO:0000259" key="4">
    <source>
        <dbReference type="Pfam" id="PF15059"/>
    </source>
</evidence>
<feature type="coiled-coil region" evidence="1">
    <location>
        <begin position="7"/>
        <end position="34"/>
    </location>
</feature>
<evidence type="ECO:0000313" key="5">
    <source>
        <dbReference type="EMBL" id="KAK9402790.1"/>
    </source>
</evidence>
<evidence type="ECO:0000259" key="3">
    <source>
        <dbReference type="Pfam" id="PF15058"/>
    </source>
</evidence>
<proteinExistence type="predicted"/>
<dbReference type="InterPro" id="IPR026715">
    <property type="entry name" value="SPATC1"/>
</dbReference>
<dbReference type="Pfam" id="PF15058">
    <property type="entry name" value="Speriolin_N"/>
    <property type="match status" value="1"/>
</dbReference>
<evidence type="ECO:0000256" key="2">
    <source>
        <dbReference type="SAM" id="MobiDB-lite"/>
    </source>
</evidence>
<gene>
    <name evidence="5" type="ORF">NXF25_007617</name>
</gene>
<dbReference type="GO" id="GO:0005813">
    <property type="term" value="C:centrosome"/>
    <property type="evidence" value="ECO:0007669"/>
    <property type="project" value="TreeGrafter"/>
</dbReference>
<feature type="region of interest" description="Disordered" evidence="2">
    <location>
        <begin position="101"/>
        <end position="151"/>
    </location>
</feature>
<keyword evidence="1" id="KW-0175">Coiled coil</keyword>
<dbReference type="Pfam" id="PF15059">
    <property type="entry name" value="Speriolin_C"/>
    <property type="match status" value="1"/>
</dbReference>
<dbReference type="Proteomes" id="UP001474421">
    <property type="component" value="Unassembled WGS sequence"/>
</dbReference>
<evidence type="ECO:0000313" key="6">
    <source>
        <dbReference type="Proteomes" id="UP001474421"/>
    </source>
</evidence>
<organism evidence="5 6">
    <name type="scientific">Crotalus adamanteus</name>
    <name type="common">Eastern diamondback rattlesnake</name>
    <dbReference type="NCBI Taxonomy" id="8729"/>
    <lineage>
        <taxon>Eukaryota</taxon>
        <taxon>Metazoa</taxon>
        <taxon>Chordata</taxon>
        <taxon>Craniata</taxon>
        <taxon>Vertebrata</taxon>
        <taxon>Euteleostomi</taxon>
        <taxon>Lepidosauria</taxon>
        <taxon>Squamata</taxon>
        <taxon>Bifurcata</taxon>
        <taxon>Unidentata</taxon>
        <taxon>Episquamata</taxon>
        <taxon>Toxicofera</taxon>
        <taxon>Serpentes</taxon>
        <taxon>Colubroidea</taxon>
        <taxon>Viperidae</taxon>
        <taxon>Crotalinae</taxon>
        <taxon>Crotalus</taxon>
    </lineage>
</organism>
<comment type="caution">
    <text evidence="5">The sequence shown here is derived from an EMBL/GenBank/DDBJ whole genome shotgun (WGS) entry which is preliminary data.</text>
</comment>
<dbReference type="InterPro" id="IPR029385">
    <property type="entry name" value="Speriolin_N"/>
</dbReference>
<dbReference type="PANTHER" id="PTHR22192:SF16">
    <property type="entry name" value="SPERIOLIN"/>
    <property type="match status" value="1"/>
</dbReference>
<evidence type="ECO:0000256" key="1">
    <source>
        <dbReference type="SAM" id="Coils"/>
    </source>
</evidence>
<dbReference type="PANTHER" id="PTHR22192">
    <property type="entry name" value="SPERIOLIN"/>
    <property type="match status" value="1"/>
</dbReference>
<dbReference type="InterPro" id="IPR029384">
    <property type="entry name" value="Speriolin_C"/>
</dbReference>
<sequence length="504" mass="54269">MAIFTRYEALRKEIKALVAENEELKQLVLLLRENQELKSVLRDQFNERNLLPNFESTRLDQQEPLLNQAFLDASNLDQSQSSPSTILRLGIRQRHPSGLTAQLTTQYPPPPPSPPGGGVMASTPRGHSPPRFQVCSPSPVGSTSASGASSPKFAIPAAPPISLHPSGSRGYCHECAFPWHPHLPTLSPAAPSNPVAAFPNSTPLGFLPCWPQPGAQRSPPEPRPFACGSPAAYQAFGFSQGGPVPAQALPLAFWMGAGGAAGGGAPLVAAQVQSALPPLPQDSQHPTARPPLPVAPPIPAPPPEVGKGEPPAPEGGLQPPPALQSKESSGSVQREGAADSSSSTVGAREQEANKQERIVGEVAFQLDRRILSSIFPDRLRLYGFTVRNIPEKISQREKDPFLQLSQEQSDTIMQRYKSIMDSLKPLGYDPSVHPGLTERTVNTFGILRERPEATSPEAAAYSDIQHLEEVVRSEAPPEMVEDCLLLLTCLQKLSQEDGKPLFIW</sequence>
<protein>
    <submittedName>
        <fullName evidence="5">Speriolin</fullName>
    </submittedName>
</protein>
<name>A0AAW1BLA1_CROAD</name>
<feature type="domain" description="Speriolin C-terminal" evidence="4">
    <location>
        <begin position="358"/>
        <end position="504"/>
    </location>
</feature>
<reference evidence="5 6" key="1">
    <citation type="journal article" date="2024" name="Proc. Natl. Acad. Sci. U.S.A.">
        <title>The genetic regulatory architecture and epigenomic basis for age-related changes in rattlesnake venom.</title>
        <authorList>
            <person name="Hogan M.P."/>
            <person name="Holding M.L."/>
            <person name="Nystrom G.S."/>
            <person name="Colston T.J."/>
            <person name="Bartlett D.A."/>
            <person name="Mason A.J."/>
            <person name="Ellsworth S.A."/>
            <person name="Rautsaw R.M."/>
            <person name="Lawrence K.C."/>
            <person name="Strickland J.L."/>
            <person name="He B."/>
            <person name="Fraser P."/>
            <person name="Margres M.J."/>
            <person name="Gilbert D.M."/>
            <person name="Gibbs H.L."/>
            <person name="Parkinson C.L."/>
            <person name="Rokyta D.R."/>
        </authorList>
    </citation>
    <scope>NUCLEOTIDE SEQUENCE [LARGE SCALE GENOMIC DNA]</scope>
    <source>
        <strain evidence="5">DRR0105</strain>
    </source>
</reference>
<feature type="compositionally biased region" description="Polar residues" evidence="2">
    <location>
        <begin position="135"/>
        <end position="149"/>
    </location>
</feature>
<feature type="region of interest" description="Disordered" evidence="2">
    <location>
        <begin position="277"/>
        <end position="353"/>
    </location>
</feature>
<accession>A0AAW1BLA1</accession>
<dbReference type="EMBL" id="JAOTOJ010000003">
    <property type="protein sequence ID" value="KAK9402790.1"/>
    <property type="molecule type" value="Genomic_DNA"/>
</dbReference>
<feature type="compositionally biased region" description="Pro residues" evidence="2">
    <location>
        <begin position="288"/>
        <end position="322"/>
    </location>
</feature>
<feature type="domain" description="Speriolin N-terminal" evidence="3">
    <location>
        <begin position="1"/>
        <end position="44"/>
    </location>
</feature>
<dbReference type="AlphaFoldDB" id="A0AAW1BLA1"/>
<keyword evidence="6" id="KW-1185">Reference proteome</keyword>